<organism evidence="1 2">
    <name type="scientific">Mycena chlorophos</name>
    <name type="common">Agaric fungus</name>
    <name type="synonym">Agaricus chlorophos</name>
    <dbReference type="NCBI Taxonomy" id="658473"/>
    <lineage>
        <taxon>Eukaryota</taxon>
        <taxon>Fungi</taxon>
        <taxon>Dikarya</taxon>
        <taxon>Basidiomycota</taxon>
        <taxon>Agaricomycotina</taxon>
        <taxon>Agaricomycetes</taxon>
        <taxon>Agaricomycetidae</taxon>
        <taxon>Agaricales</taxon>
        <taxon>Marasmiineae</taxon>
        <taxon>Mycenaceae</taxon>
        <taxon>Mycena</taxon>
    </lineage>
</organism>
<sequence length="169" mass="18658">MRASSASPIVPSLTVQQEYSMRISPQARTCSVVLRPPKWSLRKSTSPTYEAHPHLYCCCRLSRLQEPARHQPYKHRILPHNIPPPIPTSTSSYANRVALCPSPQHLGLETRDFEKRSRDGTVLGGEDSAATRAVSLLADILCVRVCSPLVGGGVPMLQYAGPAFSKRRQ</sequence>
<keyword evidence="2" id="KW-1185">Reference proteome</keyword>
<reference evidence="1" key="1">
    <citation type="submission" date="2020-05" db="EMBL/GenBank/DDBJ databases">
        <title>Mycena genomes resolve the evolution of fungal bioluminescence.</title>
        <authorList>
            <person name="Tsai I.J."/>
        </authorList>
    </citation>
    <scope>NUCLEOTIDE SEQUENCE</scope>
    <source>
        <strain evidence="1">110903Hualien_Pintung</strain>
    </source>
</reference>
<evidence type="ECO:0000313" key="2">
    <source>
        <dbReference type="Proteomes" id="UP000613580"/>
    </source>
</evidence>
<dbReference type="AlphaFoldDB" id="A0A8H6W5D8"/>
<proteinExistence type="predicted"/>
<name>A0A8H6W5D8_MYCCL</name>
<comment type="caution">
    <text evidence="1">The sequence shown here is derived from an EMBL/GenBank/DDBJ whole genome shotgun (WGS) entry which is preliminary data.</text>
</comment>
<gene>
    <name evidence="1" type="ORF">HMN09_00996200</name>
</gene>
<protein>
    <submittedName>
        <fullName evidence="1">Uncharacterized protein</fullName>
    </submittedName>
</protein>
<evidence type="ECO:0000313" key="1">
    <source>
        <dbReference type="EMBL" id="KAF7299889.1"/>
    </source>
</evidence>
<dbReference type="EMBL" id="JACAZE010000014">
    <property type="protein sequence ID" value="KAF7299889.1"/>
    <property type="molecule type" value="Genomic_DNA"/>
</dbReference>
<dbReference type="Proteomes" id="UP000613580">
    <property type="component" value="Unassembled WGS sequence"/>
</dbReference>
<accession>A0A8H6W5D8</accession>